<dbReference type="EMBL" id="KV931007">
    <property type="protein sequence ID" value="PIO31233.1"/>
    <property type="molecule type" value="Genomic_DNA"/>
</dbReference>
<organism evidence="1">
    <name type="scientific">Aquarana catesbeiana</name>
    <name type="common">American bullfrog</name>
    <name type="synonym">Rana catesbeiana</name>
    <dbReference type="NCBI Taxonomy" id="8400"/>
    <lineage>
        <taxon>Eukaryota</taxon>
        <taxon>Metazoa</taxon>
        <taxon>Chordata</taxon>
        <taxon>Craniata</taxon>
        <taxon>Vertebrata</taxon>
        <taxon>Euteleostomi</taxon>
        <taxon>Amphibia</taxon>
        <taxon>Batrachia</taxon>
        <taxon>Anura</taxon>
        <taxon>Neobatrachia</taxon>
        <taxon>Ranoidea</taxon>
        <taxon>Ranidae</taxon>
        <taxon>Aquarana</taxon>
    </lineage>
</organism>
<accession>A0A2G9RVJ4</accession>
<proteinExistence type="predicted"/>
<sequence length="76" mass="7640">MWNTAGAYTMNTGMGMGGMPTAYDLSSVIAGSSGISHSNLIPLGEQSAASCSASLHPGPQDLTYGTSSNTIISILS</sequence>
<name>A0A2G9RVJ4_AQUCT</name>
<gene>
    <name evidence="1" type="ORF">AB205_0009920</name>
</gene>
<reference evidence="1" key="1">
    <citation type="submission" date="2017-08" db="EMBL/GenBank/DDBJ databases">
        <title>Assembly of the North American Bullfrog Genome.</title>
        <authorList>
            <person name="Warren R.L."/>
            <person name="Vandervalk B.P."/>
            <person name="Kucuk E."/>
            <person name="Birol I."/>
            <person name="Helbing C."/>
            <person name="Pandoh P."/>
            <person name="Behsaz B."/>
            <person name="Mohamadi H."/>
            <person name="Chu J."/>
            <person name="Jackman S."/>
            <person name="Hammond S.A."/>
            <person name="Veldhoen N."/>
            <person name="Kirk H."/>
            <person name="Zhao Y."/>
            <person name="Coope R."/>
            <person name="Pleasance S."/>
            <person name="Moore R."/>
            <person name="Holt R."/>
        </authorList>
    </citation>
    <scope>NUCLEOTIDE SEQUENCE</scope>
    <source>
        <strain evidence="1">Bruno</strain>
        <tissue evidence="1">Liver</tissue>
    </source>
</reference>
<evidence type="ECO:0000313" key="1">
    <source>
        <dbReference type="EMBL" id="PIO31233.1"/>
    </source>
</evidence>
<dbReference type="AlphaFoldDB" id="A0A2G9RVJ4"/>
<protein>
    <submittedName>
        <fullName evidence="1">Uncharacterized protein</fullName>
    </submittedName>
</protein>